<dbReference type="PANTHER" id="PTHR43280:SF27">
    <property type="entry name" value="TRANSCRIPTIONAL REGULATOR MTLR"/>
    <property type="match status" value="1"/>
</dbReference>
<dbReference type="InterPro" id="IPR009057">
    <property type="entry name" value="Homeodomain-like_sf"/>
</dbReference>
<keyword evidence="6" id="KW-1185">Reference proteome</keyword>
<evidence type="ECO:0000256" key="2">
    <source>
        <dbReference type="ARBA" id="ARBA00023125"/>
    </source>
</evidence>
<sequence>MSCDLVVLFVINAEVMKKVEAALEVISPSYGSSFTIAKYDESTNSKAHLWHYHPEIELVYVHGGSGKRQIGSHLSYFTDGDLILIGSNLPHCGFTNSQTGNESETVIQMKPDFLGNDFFSIPEMAAVKNLLQQAKAGIAFLGETKEKIGAKIELMNQMNPFDRLMALWSVLHDMSVSNENLVLNAVGFSLELQVQDNDRINVVFNYVKDHYQEPIALEEVADLVSMTSPSFCRYFKKITNKTFTTFVNEYRIVHASKLLAEKPMSINEVCFESGFNNFSHFNKSFKAYTGKSASQYRNELKTILK</sequence>
<dbReference type="InterPro" id="IPR018062">
    <property type="entry name" value="HTH_AraC-typ_CS"/>
</dbReference>
<keyword evidence="3" id="KW-0804">Transcription</keyword>
<keyword evidence="1" id="KW-0805">Transcription regulation</keyword>
<dbReference type="Gene3D" id="1.10.10.60">
    <property type="entry name" value="Homeodomain-like"/>
    <property type="match status" value="2"/>
</dbReference>
<protein>
    <submittedName>
        <fullName evidence="5">HTH-type transcriptional activator Btr</fullName>
    </submittedName>
</protein>
<name>A0A199XT47_9FLAO</name>
<dbReference type="Proteomes" id="UP000093807">
    <property type="component" value="Unassembled WGS sequence"/>
</dbReference>
<dbReference type="SMART" id="SM00342">
    <property type="entry name" value="HTH_ARAC"/>
    <property type="match status" value="1"/>
</dbReference>
<evidence type="ECO:0000313" key="6">
    <source>
        <dbReference type="Proteomes" id="UP000093807"/>
    </source>
</evidence>
<comment type="caution">
    <text evidence="5">The sequence shown here is derived from an EMBL/GenBank/DDBJ whole genome shotgun (WGS) entry which is preliminary data.</text>
</comment>
<dbReference type="PROSITE" id="PS01124">
    <property type="entry name" value="HTH_ARAC_FAMILY_2"/>
    <property type="match status" value="1"/>
</dbReference>
<keyword evidence="2" id="KW-0238">DNA-binding</keyword>
<evidence type="ECO:0000256" key="1">
    <source>
        <dbReference type="ARBA" id="ARBA00023015"/>
    </source>
</evidence>
<dbReference type="GO" id="GO:0043565">
    <property type="term" value="F:sequence-specific DNA binding"/>
    <property type="evidence" value="ECO:0007669"/>
    <property type="project" value="InterPro"/>
</dbReference>
<evidence type="ECO:0000256" key="3">
    <source>
        <dbReference type="ARBA" id="ARBA00023163"/>
    </source>
</evidence>
<dbReference type="SUPFAM" id="SSF46689">
    <property type="entry name" value="Homeodomain-like"/>
    <property type="match status" value="2"/>
</dbReference>
<dbReference type="AlphaFoldDB" id="A0A199XT47"/>
<dbReference type="GO" id="GO:0003700">
    <property type="term" value="F:DNA-binding transcription factor activity"/>
    <property type="evidence" value="ECO:0007669"/>
    <property type="project" value="InterPro"/>
</dbReference>
<proteinExistence type="predicted"/>
<dbReference type="PROSITE" id="PS00041">
    <property type="entry name" value="HTH_ARAC_FAMILY_1"/>
    <property type="match status" value="1"/>
</dbReference>
<dbReference type="EMBL" id="JMTM01000017">
    <property type="protein sequence ID" value="OAZ04923.1"/>
    <property type="molecule type" value="Genomic_DNA"/>
</dbReference>
<organism evidence="5 6">
    <name type="scientific">Flavobacterium succinicans</name>
    <dbReference type="NCBI Taxonomy" id="29536"/>
    <lineage>
        <taxon>Bacteria</taxon>
        <taxon>Pseudomonadati</taxon>
        <taxon>Bacteroidota</taxon>
        <taxon>Flavobacteriia</taxon>
        <taxon>Flavobacteriales</taxon>
        <taxon>Flavobacteriaceae</taxon>
        <taxon>Flavobacterium</taxon>
    </lineage>
</organism>
<feature type="domain" description="HTH araC/xylS-type" evidence="4">
    <location>
        <begin position="201"/>
        <end position="299"/>
    </location>
</feature>
<dbReference type="Pfam" id="PF12833">
    <property type="entry name" value="HTH_18"/>
    <property type="match status" value="1"/>
</dbReference>
<dbReference type="InterPro" id="IPR011051">
    <property type="entry name" value="RmlC_Cupin_sf"/>
</dbReference>
<dbReference type="PATRIC" id="fig|29536.5.peg.798"/>
<dbReference type="InterPro" id="IPR018060">
    <property type="entry name" value="HTH_AraC"/>
</dbReference>
<accession>A0A199XT47</accession>
<reference evidence="5 6" key="1">
    <citation type="submission" date="2016-06" db="EMBL/GenBank/DDBJ databases">
        <title>Draft genome sequence of Flavobacterium succinicans strain DD5b.</title>
        <authorList>
            <person name="Poehlein A."/>
            <person name="Daniel R."/>
            <person name="Simeonova D.D."/>
        </authorList>
    </citation>
    <scope>NUCLEOTIDE SEQUENCE [LARGE SCALE GENOMIC DNA]</scope>
    <source>
        <strain evidence="5 6">DD5b</strain>
    </source>
</reference>
<dbReference type="SUPFAM" id="SSF51182">
    <property type="entry name" value="RmlC-like cupins"/>
    <property type="match status" value="1"/>
</dbReference>
<evidence type="ECO:0000313" key="5">
    <source>
        <dbReference type="EMBL" id="OAZ04923.1"/>
    </source>
</evidence>
<dbReference type="InterPro" id="IPR014710">
    <property type="entry name" value="RmlC-like_jellyroll"/>
</dbReference>
<dbReference type="Gene3D" id="2.60.120.10">
    <property type="entry name" value="Jelly Rolls"/>
    <property type="match status" value="1"/>
</dbReference>
<dbReference type="PANTHER" id="PTHR43280">
    <property type="entry name" value="ARAC-FAMILY TRANSCRIPTIONAL REGULATOR"/>
    <property type="match status" value="1"/>
</dbReference>
<gene>
    <name evidence="5" type="primary">btr</name>
    <name evidence="5" type="ORF">FLB_07710</name>
</gene>
<evidence type="ECO:0000259" key="4">
    <source>
        <dbReference type="PROSITE" id="PS01124"/>
    </source>
</evidence>